<gene>
    <name evidence="2" type="ORF">THAOC_35314</name>
</gene>
<evidence type="ECO:0000256" key="1">
    <source>
        <dbReference type="SAM" id="MobiDB-lite"/>
    </source>
</evidence>
<feature type="region of interest" description="Disordered" evidence="1">
    <location>
        <begin position="1"/>
        <end position="91"/>
    </location>
</feature>
<dbReference type="EMBL" id="AGNL01048048">
    <property type="protein sequence ID" value="EJK46040.1"/>
    <property type="molecule type" value="Genomic_DNA"/>
</dbReference>
<dbReference type="Proteomes" id="UP000266841">
    <property type="component" value="Unassembled WGS sequence"/>
</dbReference>
<feature type="compositionally biased region" description="Basic and acidic residues" evidence="1">
    <location>
        <begin position="226"/>
        <end position="242"/>
    </location>
</feature>
<name>K0R1Z6_THAOC</name>
<feature type="region of interest" description="Disordered" evidence="1">
    <location>
        <begin position="217"/>
        <end position="245"/>
    </location>
</feature>
<feature type="region of interest" description="Disordered" evidence="1">
    <location>
        <begin position="258"/>
        <end position="289"/>
    </location>
</feature>
<sequence>MEPISQSVMAATASAGALSAPNGRQHPPGQGRKLPRASAARRATTAALTPATAAVDGATSEEMAVAAEAVSPASASSKRSADDSPDQPSAKMLKKITCSAQNREEYRQAAIDEYNKIMNGADIVDQLRNQYRPDHWLRNRKDRQAAIDEAYNKNMNGVDIVDQLRNKYMKITLVQPRRGVQHYHRRDSIDSTKHFVNTTSRHAAPLAVGSVAIVRRRKRVRPPELSGRESRAHGGGNHDHRPPLSAVKCCPMTAFLLRTTSSTPSPTPGNLRRTRIPSVEQARSYLAVS</sequence>
<evidence type="ECO:0000313" key="3">
    <source>
        <dbReference type="Proteomes" id="UP000266841"/>
    </source>
</evidence>
<comment type="caution">
    <text evidence="2">The sequence shown here is derived from an EMBL/GenBank/DDBJ whole genome shotgun (WGS) entry which is preliminary data.</text>
</comment>
<feature type="compositionally biased region" description="Low complexity" evidence="1">
    <location>
        <begin position="7"/>
        <end position="20"/>
    </location>
</feature>
<dbReference type="AlphaFoldDB" id="K0R1Z6"/>
<evidence type="ECO:0000313" key="2">
    <source>
        <dbReference type="EMBL" id="EJK46040.1"/>
    </source>
</evidence>
<reference evidence="2 3" key="1">
    <citation type="journal article" date="2012" name="Genome Biol.">
        <title>Genome and low-iron response of an oceanic diatom adapted to chronic iron limitation.</title>
        <authorList>
            <person name="Lommer M."/>
            <person name="Specht M."/>
            <person name="Roy A.S."/>
            <person name="Kraemer L."/>
            <person name="Andreson R."/>
            <person name="Gutowska M.A."/>
            <person name="Wolf J."/>
            <person name="Bergner S.V."/>
            <person name="Schilhabel M.B."/>
            <person name="Klostermeier U.C."/>
            <person name="Beiko R.G."/>
            <person name="Rosenstiel P."/>
            <person name="Hippler M."/>
            <person name="Laroche J."/>
        </authorList>
    </citation>
    <scope>NUCLEOTIDE SEQUENCE [LARGE SCALE GENOMIC DNA]</scope>
    <source>
        <strain evidence="2 3">CCMP1005</strain>
    </source>
</reference>
<accession>K0R1Z6</accession>
<keyword evidence="3" id="KW-1185">Reference proteome</keyword>
<protein>
    <submittedName>
        <fullName evidence="2">Uncharacterized protein</fullName>
    </submittedName>
</protein>
<feature type="compositionally biased region" description="Low complexity" evidence="1">
    <location>
        <begin position="36"/>
        <end position="78"/>
    </location>
</feature>
<proteinExistence type="predicted"/>
<organism evidence="2 3">
    <name type="scientific">Thalassiosira oceanica</name>
    <name type="common">Marine diatom</name>
    <dbReference type="NCBI Taxonomy" id="159749"/>
    <lineage>
        <taxon>Eukaryota</taxon>
        <taxon>Sar</taxon>
        <taxon>Stramenopiles</taxon>
        <taxon>Ochrophyta</taxon>
        <taxon>Bacillariophyta</taxon>
        <taxon>Coscinodiscophyceae</taxon>
        <taxon>Thalassiosirophycidae</taxon>
        <taxon>Thalassiosirales</taxon>
        <taxon>Thalassiosiraceae</taxon>
        <taxon>Thalassiosira</taxon>
    </lineage>
</organism>